<dbReference type="SUPFAM" id="SSF46966">
    <property type="entry name" value="Spectrin repeat"/>
    <property type="match status" value="2"/>
</dbReference>
<evidence type="ECO:0000256" key="2">
    <source>
        <dbReference type="ARBA" id="ARBA00022553"/>
    </source>
</evidence>
<comment type="caution">
    <text evidence="6">The sequence shown here is derived from an EMBL/GenBank/DDBJ whole genome shotgun (WGS) entry which is preliminary data.</text>
</comment>
<organism evidence="6 7">
    <name type="scientific">Pontoporia blainvillei</name>
    <name type="common">Franciscana</name>
    <name type="synonym">Delphinus blainvillei</name>
    <dbReference type="NCBI Taxonomy" id="48723"/>
    <lineage>
        <taxon>Eukaryota</taxon>
        <taxon>Metazoa</taxon>
        <taxon>Chordata</taxon>
        <taxon>Craniata</taxon>
        <taxon>Vertebrata</taxon>
        <taxon>Euteleostomi</taxon>
        <taxon>Mammalia</taxon>
        <taxon>Eutheria</taxon>
        <taxon>Laurasiatheria</taxon>
        <taxon>Artiodactyla</taxon>
        <taxon>Whippomorpha</taxon>
        <taxon>Cetacea</taxon>
        <taxon>Odontoceti</taxon>
        <taxon>Pontoporiidae</taxon>
        <taxon>Pontoporia</taxon>
    </lineage>
</organism>
<gene>
    <name evidence="6" type="ORF">BU61_5228</name>
</gene>
<keyword evidence="4" id="KW-0472">Membrane</keyword>
<protein>
    <submittedName>
        <fullName evidence="6">Nesprin-1</fullName>
    </submittedName>
</protein>
<evidence type="ECO:0000256" key="5">
    <source>
        <dbReference type="SAM" id="Coils"/>
    </source>
</evidence>
<keyword evidence="5" id="KW-0175">Coiled coil</keyword>
<dbReference type="PANTHER" id="PTHR14514:SF7">
    <property type="entry name" value="KASH DOMAIN-CONTAINING PROTEIN"/>
    <property type="match status" value="1"/>
</dbReference>
<feature type="coiled-coil region" evidence="5">
    <location>
        <begin position="184"/>
        <end position="237"/>
    </location>
</feature>
<keyword evidence="7" id="KW-1185">Reference proteome</keyword>
<comment type="subcellular location">
    <subcellularLocation>
        <location evidence="1">Endomembrane system</location>
    </subcellularLocation>
</comment>
<proteinExistence type="predicted"/>
<sequence>MEDRALESLRQDWQTYQQRLSETRTQFNNVVNKLRLMEQKFQQVDEWLKAMEDKVSLRSGRQSNRAAKEIQLHQMKKWHEEITAYRDEVEEVGARAQEILDESHVSSRMGCQATQLTSRYQALLLQVLEQIKFLEQEIQSLEESELSLNSYSDWYSSTHKNFKNVAAKIDKVDKVTMGKKMKTLEGLLKDMEKGQSLLKSAREKGGRALTYLEDGEAETLRKEIHDHVEQLKELTSTVRKEHMTLEKGLHLTKEFSDKYKALTQWIAEYREILHVPEEPKMELYEKKAQLSKYKKAYKLTCGKFKMRHHISKKINSS</sequence>
<evidence type="ECO:0000256" key="1">
    <source>
        <dbReference type="ARBA" id="ARBA00004308"/>
    </source>
</evidence>
<evidence type="ECO:0000313" key="6">
    <source>
        <dbReference type="EMBL" id="NIG57960.1"/>
    </source>
</evidence>
<name>A0ABX0S3U9_PONBL</name>
<evidence type="ECO:0000256" key="3">
    <source>
        <dbReference type="ARBA" id="ARBA00022737"/>
    </source>
</evidence>
<dbReference type="Gene3D" id="1.20.58.60">
    <property type="match status" value="2"/>
</dbReference>
<reference evidence="6" key="1">
    <citation type="submission" date="2018-05" db="EMBL/GenBank/DDBJ databases">
        <authorList>
            <person name="Pedro S.L.S."/>
            <person name="Freitas R.C."/>
            <person name="Barreto A.S."/>
            <person name="Lima A.O.S."/>
        </authorList>
    </citation>
    <scope>NUCLEOTIDE SEQUENCE</scope>
    <source>
        <strain evidence="6">BP203</strain>
        <tissue evidence="6">Muscle</tissue>
    </source>
</reference>
<dbReference type="Proteomes" id="UP001165941">
    <property type="component" value="Unassembled WGS sequence"/>
</dbReference>
<accession>A0ABX0S3U9</accession>
<evidence type="ECO:0000256" key="4">
    <source>
        <dbReference type="ARBA" id="ARBA00023136"/>
    </source>
</evidence>
<keyword evidence="3" id="KW-0677">Repeat</keyword>
<keyword evidence="2" id="KW-0597">Phosphoprotein</keyword>
<evidence type="ECO:0000313" key="7">
    <source>
        <dbReference type="Proteomes" id="UP001165941"/>
    </source>
</evidence>
<dbReference type="PANTHER" id="PTHR14514">
    <property type="entry name" value="PKA ANCHORING PROTEIN"/>
    <property type="match status" value="1"/>
</dbReference>
<dbReference type="EMBL" id="PGGH01011665">
    <property type="protein sequence ID" value="NIG57960.1"/>
    <property type="molecule type" value="Genomic_DNA"/>
</dbReference>